<organism evidence="1 2">
    <name type="scientific">Acetobacter indonesiensis</name>
    <dbReference type="NCBI Taxonomy" id="104101"/>
    <lineage>
        <taxon>Bacteria</taxon>
        <taxon>Pseudomonadati</taxon>
        <taxon>Pseudomonadota</taxon>
        <taxon>Alphaproteobacteria</taxon>
        <taxon>Acetobacterales</taxon>
        <taxon>Acetobacteraceae</taxon>
        <taxon>Acetobacter</taxon>
    </lineage>
</organism>
<dbReference type="Proteomes" id="UP000194641">
    <property type="component" value="Unassembled WGS sequence"/>
</dbReference>
<evidence type="ECO:0000313" key="2">
    <source>
        <dbReference type="Proteomes" id="UP000194641"/>
    </source>
</evidence>
<gene>
    <name evidence="1" type="ORF">HK17_06640</name>
</gene>
<evidence type="ECO:0000313" key="1">
    <source>
        <dbReference type="EMBL" id="OUI96908.1"/>
    </source>
</evidence>
<dbReference type="RefSeq" id="WP_086658627.1">
    <property type="nucleotide sequence ID" value="NZ_JBJJWX010000004.1"/>
</dbReference>
<accession>A0A252AYZ7</accession>
<proteinExistence type="predicted"/>
<dbReference type="AlphaFoldDB" id="A0A252AYZ7"/>
<name>A0A252AYZ7_9PROT</name>
<dbReference type="EMBL" id="JOPA01000002">
    <property type="protein sequence ID" value="OUI96908.1"/>
    <property type="molecule type" value="Genomic_DNA"/>
</dbReference>
<sequence>MTPTNWPNPERPGVPMFPERDMFHSIGSKKHFETYTILQEDLWLWVARKRLYMRNALRMTVSEAHALGCVYGGACLTPTQIADMLAAERERAVSACLSQKEVFESPEYAGGPLGAVMERFACDQCIEEIRNLGAAP</sequence>
<protein>
    <submittedName>
        <fullName evidence="1">Uncharacterized protein</fullName>
    </submittedName>
</protein>
<comment type="caution">
    <text evidence="1">The sequence shown here is derived from an EMBL/GenBank/DDBJ whole genome shotgun (WGS) entry which is preliminary data.</text>
</comment>
<reference evidence="2" key="1">
    <citation type="submission" date="2014-06" db="EMBL/GenBank/DDBJ databases">
        <authorList>
            <person name="Winans N.J."/>
            <person name="Newell P.D."/>
            <person name="Douglas A.E."/>
        </authorList>
    </citation>
    <scope>NUCLEOTIDE SEQUENCE [LARGE SCALE GENOMIC DNA]</scope>
</reference>